<gene>
    <name evidence="3" type="ORF">HINF_LOCUS34412</name>
    <name evidence="2" type="ORF">HINF_LOCUS58132</name>
</gene>
<proteinExistence type="predicted"/>
<protein>
    <submittedName>
        <fullName evidence="3">Hypothetical_protein</fullName>
    </submittedName>
</protein>
<reference evidence="2" key="1">
    <citation type="submission" date="2023-06" db="EMBL/GenBank/DDBJ databases">
        <authorList>
            <person name="Kurt Z."/>
        </authorList>
    </citation>
    <scope>NUCLEOTIDE SEQUENCE</scope>
</reference>
<keyword evidence="1" id="KW-0472">Membrane</keyword>
<dbReference type="Proteomes" id="UP001642409">
    <property type="component" value="Unassembled WGS sequence"/>
</dbReference>
<organism evidence="2">
    <name type="scientific">Hexamita inflata</name>
    <dbReference type="NCBI Taxonomy" id="28002"/>
    <lineage>
        <taxon>Eukaryota</taxon>
        <taxon>Metamonada</taxon>
        <taxon>Diplomonadida</taxon>
        <taxon>Hexamitidae</taxon>
        <taxon>Hexamitinae</taxon>
        <taxon>Hexamita</taxon>
    </lineage>
</organism>
<dbReference type="EMBL" id="CATOUU010001074">
    <property type="protein sequence ID" value="CAI9970487.1"/>
    <property type="molecule type" value="Genomic_DNA"/>
</dbReference>
<dbReference type="AlphaFoldDB" id="A0AA86RCA8"/>
<name>A0AA86RCA8_9EUKA</name>
<sequence>MIILIFSLSTNQLSPNSKEKIEHCFSCVFKKNLSINGLSIKLSTLCPNSNMTTISIFYKKDLIINTTFNNSLDSNQFNIKYTNDITVQIEQDGARYIFYKRSDNTMEKNKRKIFRITSAIVIIFVFSVLFALLVSKKCNTQKLKSKRRNVIVVSTPTHSEMHTTKILSQ</sequence>
<comment type="caution">
    <text evidence="2">The sequence shown here is derived from an EMBL/GenBank/DDBJ whole genome shotgun (WGS) entry which is preliminary data.</text>
</comment>
<evidence type="ECO:0000313" key="3">
    <source>
        <dbReference type="EMBL" id="CAL6032288.1"/>
    </source>
</evidence>
<keyword evidence="1" id="KW-0812">Transmembrane</keyword>
<evidence type="ECO:0000256" key="1">
    <source>
        <dbReference type="SAM" id="Phobius"/>
    </source>
</evidence>
<keyword evidence="4" id="KW-1185">Reference proteome</keyword>
<feature type="transmembrane region" description="Helical" evidence="1">
    <location>
        <begin position="113"/>
        <end position="134"/>
    </location>
</feature>
<keyword evidence="1" id="KW-1133">Transmembrane helix</keyword>
<dbReference type="EMBL" id="CAXDID020000122">
    <property type="protein sequence ID" value="CAL6032288.1"/>
    <property type="molecule type" value="Genomic_DNA"/>
</dbReference>
<evidence type="ECO:0000313" key="4">
    <source>
        <dbReference type="Proteomes" id="UP001642409"/>
    </source>
</evidence>
<evidence type="ECO:0000313" key="2">
    <source>
        <dbReference type="EMBL" id="CAI9970487.1"/>
    </source>
</evidence>
<reference evidence="3 4" key="2">
    <citation type="submission" date="2024-07" db="EMBL/GenBank/DDBJ databases">
        <authorList>
            <person name="Akdeniz Z."/>
        </authorList>
    </citation>
    <scope>NUCLEOTIDE SEQUENCE [LARGE SCALE GENOMIC DNA]</scope>
</reference>
<accession>A0AA86RCA8</accession>